<dbReference type="AlphaFoldDB" id="A0A9D2HF21"/>
<feature type="compositionally biased region" description="Basic and acidic residues" evidence="1">
    <location>
        <begin position="265"/>
        <end position="275"/>
    </location>
</feature>
<dbReference type="Pfam" id="PF07179">
    <property type="entry name" value="SseB"/>
    <property type="match status" value="1"/>
</dbReference>
<proteinExistence type="predicted"/>
<dbReference type="Proteomes" id="UP000823900">
    <property type="component" value="Unassembled WGS sequence"/>
</dbReference>
<organism evidence="3 4">
    <name type="scientific">Candidatus Lachnoclostridium stercoravium</name>
    <dbReference type="NCBI Taxonomy" id="2838633"/>
    <lineage>
        <taxon>Bacteria</taxon>
        <taxon>Bacillati</taxon>
        <taxon>Bacillota</taxon>
        <taxon>Clostridia</taxon>
        <taxon>Lachnospirales</taxon>
        <taxon>Lachnospiraceae</taxon>
    </lineage>
</organism>
<accession>A0A9D2HF21</accession>
<evidence type="ECO:0000313" key="4">
    <source>
        <dbReference type="Proteomes" id="UP000823900"/>
    </source>
</evidence>
<gene>
    <name evidence="3" type="ORF">IAA07_02385</name>
</gene>
<evidence type="ECO:0000256" key="1">
    <source>
        <dbReference type="SAM" id="MobiDB-lite"/>
    </source>
</evidence>
<comment type="caution">
    <text evidence="3">The sequence shown here is derived from an EMBL/GenBank/DDBJ whole genome shotgun (WGS) entry which is preliminary data.</text>
</comment>
<dbReference type="InterPro" id="IPR009839">
    <property type="entry name" value="SseB_N"/>
</dbReference>
<reference evidence="3" key="1">
    <citation type="journal article" date="2021" name="PeerJ">
        <title>Extensive microbial diversity within the chicken gut microbiome revealed by metagenomics and culture.</title>
        <authorList>
            <person name="Gilroy R."/>
            <person name="Ravi A."/>
            <person name="Getino M."/>
            <person name="Pursley I."/>
            <person name="Horton D.L."/>
            <person name="Alikhan N.F."/>
            <person name="Baker D."/>
            <person name="Gharbi K."/>
            <person name="Hall N."/>
            <person name="Watson M."/>
            <person name="Adriaenssens E.M."/>
            <person name="Foster-Nyarko E."/>
            <person name="Jarju S."/>
            <person name="Secka A."/>
            <person name="Antonio M."/>
            <person name="Oren A."/>
            <person name="Chaudhuri R.R."/>
            <person name="La Ragione R."/>
            <person name="Hildebrand F."/>
            <person name="Pallen M.J."/>
        </authorList>
    </citation>
    <scope>NUCLEOTIDE SEQUENCE</scope>
    <source>
        <strain evidence="3">CHK178-16964</strain>
    </source>
</reference>
<name>A0A9D2HF21_9FIRM</name>
<dbReference type="EMBL" id="DWZA01000021">
    <property type="protein sequence ID" value="HJA70411.1"/>
    <property type="molecule type" value="Genomic_DNA"/>
</dbReference>
<sequence length="301" mass="34338">MAVDNTFVIKKIQKSECLYTVFSPLTKMPYIECDEETFDDQVYVFSTEEGVKEFVKEKNEKKIPLQPFKIPNEQIRGFLTSLFAIAANMVVYTDEAGVSRVELDQLAPKPDMEKLAKEKIPVLNPTLTLTVLYFIQELRRPVQHDPVKLRDMEEEMVADLIRSRFILALEDSEKKEDGTPNLRIPFLKTQEGDKYQPIFSDFAEFRKYAGVNVKKYRVSNLAFADLLKFLQKDTKGYVVNPAGFSLVLTREQLTRVMNDYQIGMPEEKKTEEKAPEAAGAPETAGAADTAEAPQESKENQE</sequence>
<protein>
    <submittedName>
        <fullName evidence="3">SseB family protein</fullName>
    </submittedName>
</protein>
<evidence type="ECO:0000259" key="2">
    <source>
        <dbReference type="Pfam" id="PF07179"/>
    </source>
</evidence>
<evidence type="ECO:0000313" key="3">
    <source>
        <dbReference type="EMBL" id="HJA70411.1"/>
    </source>
</evidence>
<feature type="compositionally biased region" description="Low complexity" evidence="1">
    <location>
        <begin position="276"/>
        <end position="292"/>
    </location>
</feature>
<feature type="region of interest" description="Disordered" evidence="1">
    <location>
        <begin position="263"/>
        <end position="301"/>
    </location>
</feature>
<reference evidence="3" key="2">
    <citation type="submission" date="2021-04" db="EMBL/GenBank/DDBJ databases">
        <authorList>
            <person name="Gilroy R."/>
        </authorList>
    </citation>
    <scope>NUCLEOTIDE SEQUENCE</scope>
    <source>
        <strain evidence="3">CHK178-16964</strain>
    </source>
</reference>
<feature type="domain" description="SseB protein N-terminal" evidence="2">
    <location>
        <begin position="153"/>
        <end position="253"/>
    </location>
</feature>